<comment type="caution">
    <text evidence="1">The sequence shown here is derived from an EMBL/GenBank/DDBJ whole genome shotgun (WGS) entry which is preliminary data.</text>
</comment>
<evidence type="ECO:0000313" key="1">
    <source>
        <dbReference type="EMBL" id="KAH7941541.1"/>
    </source>
</evidence>
<proteinExistence type="predicted"/>
<reference evidence="1" key="1">
    <citation type="submission" date="2020-05" db="EMBL/GenBank/DDBJ databases">
        <title>Large-scale comparative analyses of tick genomes elucidate their genetic diversity and vector capacities.</title>
        <authorList>
            <person name="Jia N."/>
            <person name="Wang J."/>
            <person name="Shi W."/>
            <person name="Du L."/>
            <person name="Sun Y."/>
            <person name="Zhan W."/>
            <person name="Jiang J."/>
            <person name="Wang Q."/>
            <person name="Zhang B."/>
            <person name="Ji P."/>
            <person name="Sakyi L.B."/>
            <person name="Cui X."/>
            <person name="Yuan T."/>
            <person name="Jiang B."/>
            <person name="Yang W."/>
            <person name="Lam T.T.-Y."/>
            <person name="Chang Q."/>
            <person name="Ding S."/>
            <person name="Wang X."/>
            <person name="Zhu J."/>
            <person name="Ruan X."/>
            <person name="Zhao L."/>
            <person name="Wei J."/>
            <person name="Que T."/>
            <person name="Du C."/>
            <person name="Cheng J."/>
            <person name="Dai P."/>
            <person name="Han X."/>
            <person name="Huang E."/>
            <person name="Gao Y."/>
            <person name="Liu J."/>
            <person name="Shao H."/>
            <person name="Ye R."/>
            <person name="Li L."/>
            <person name="Wei W."/>
            <person name="Wang X."/>
            <person name="Wang C."/>
            <person name="Yang T."/>
            <person name="Huo Q."/>
            <person name="Li W."/>
            <person name="Guo W."/>
            <person name="Chen H."/>
            <person name="Zhou L."/>
            <person name="Ni X."/>
            <person name="Tian J."/>
            <person name="Zhou Y."/>
            <person name="Sheng Y."/>
            <person name="Liu T."/>
            <person name="Pan Y."/>
            <person name="Xia L."/>
            <person name="Li J."/>
            <person name="Zhao F."/>
            <person name="Cao W."/>
        </authorList>
    </citation>
    <scope>NUCLEOTIDE SEQUENCE</scope>
    <source>
        <strain evidence="1">Dsil-2018</strain>
    </source>
</reference>
<dbReference type="EMBL" id="CM023476">
    <property type="protein sequence ID" value="KAH7941541.1"/>
    <property type="molecule type" value="Genomic_DNA"/>
</dbReference>
<sequence length="240" mass="24939">MGTRSGGRGGNAVPITATNISYYAVMLAAAAAGEAAAQQSDAQRAQAAAAAAAAAAGAACPPSPQQQLPPAHSGRKGRGEKEGEQPSFTTAKGWRGSSASKQRFAVTAAAIGAPQQERRAARSTSTQQPAAVCFSPGVAIAPVSAGSNNMQPAAPVPAIDFERLIELVRPFPYLYDRNEPEFKDVALKNHRWQLVGAEFGISGKILKYTREVFYVYVAAGVKASAADVRLVVEIAIMVNA</sequence>
<protein>
    <submittedName>
        <fullName evidence="1">Uncharacterized protein</fullName>
    </submittedName>
</protein>
<gene>
    <name evidence="1" type="ORF">HPB49_014788</name>
</gene>
<accession>A0ACB8CFS5</accession>
<evidence type="ECO:0000313" key="2">
    <source>
        <dbReference type="Proteomes" id="UP000821865"/>
    </source>
</evidence>
<dbReference type="Proteomes" id="UP000821865">
    <property type="component" value="Chromosome 7"/>
</dbReference>
<organism evidence="1 2">
    <name type="scientific">Dermacentor silvarum</name>
    <name type="common">Tick</name>
    <dbReference type="NCBI Taxonomy" id="543639"/>
    <lineage>
        <taxon>Eukaryota</taxon>
        <taxon>Metazoa</taxon>
        <taxon>Ecdysozoa</taxon>
        <taxon>Arthropoda</taxon>
        <taxon>Chelicerata</taxon>
        <taxon>Arachnida</taxon>
        <taxon>Acari</taxon>
        <taxon>Parasitiformes</taxon>
        <taxon>Ixodida</taxon>
        <taxon>Ixodoidea</taxon>
        <taxon>Ixodidae</taxon>
        <taxon>Rhipicephalinae</taxon>
        <taxon>Dermacentor</taxon>
    </lineage>
</organism>
<name>A0ACB8CFS5_DERSI</name>
<keyword evidence="2" id="KW-1185">Reference proteome</keyword>